<keyword evidence="3" id="KW-1185">Reference proteome</keyword>
<dbReference type="Proteomes" id="UP001140949">
    <property type="component" value="Unassembled WGS sequence"/>
</dbReference>
<name>A0AAX6HBM7_IRIPA</name>
<proteinExistence type="predicted"/>
<dbReference type="EMBL" id="JANAVB010010791">
    <property type="protein sequence ID" value="KAJ6838460.1"/>
    <property type="molecule type" value="Genomic_DNA"/>
</dbReference>
<evidence type="ECO:0000256" key="1">
    <source>
        <dbReference type="SAM" id="MobiDB-lite"/>
    </source>
</evidence>
<organism evidence="2 3">
    <name type="scientific">Iris pallida</name>
    <name type="common">Sweet iris</name>
    <dbReference type="NCBI Taxonomy" id="29817"/>
    <lineage>
        <taxon>Eukaryota</taxon>
        <taxon>Viridiplantae</taxon>
        <taxon>Streptophyta</taxon>
        <taxon>Embryophyta</taxon>
        <taxon>Tracheophyta</taxon>
        <taxon>Spermatophyta</taxon>
        <taxon>Magnoliopsida</taxon>
        <taxon>Liliopsida</taxon>
        <taxon>Asparagales</taxon>
        <taxon>Iridaceae</taxon>
        <taxon>Iridoideae</taxon>
        <taxon>Irideae</taxon>
        <taxon>Iris</taxon>
    </lineage>
</organism>
<sequence>MQYQKKKKALLGKFLEAKTYIKFEKKRKTRSTSFVHSPNLFFFFPKPLQICYYKICLAGLLLVHPGPGPTELLHLSPENSSLDQSPDSPAPEPQVLPPNPSRHLLVQVAIEGHPLHVLVPAQLHQRLPPDVAPIEHLLEQVKEPEHDRVPVVPLPQVLPHQVLFSHHPLPLPRPRDGLPAHPPGLGSEVDPFPRALGHVPRRVPHEGHPPPDPPRARVLRYRVRLHLDHLSSCDLRLDSRPHPRLVLLDVGLRHDGARADRDVVALREDPAVEVRGDVASDVHLR</sequence>
<dbReference type="AlphaFoldDB" id="A0AAX6HBM7"/>
<evidence type="ECO:0000313" key="3">
    <source>
        <dbReference type="Proteomes" id="UP001140949"/>
    </source>
</evidence>
<protein>
    <submittedName>
        <fullName evidence="2">Geranylgeranyl diphosphate reductase, chloroplastic-like</fullName>
    </submittedName>
</protein>
<comment type="caution">
    <text evidence="2">The sequence shown here is derived from an EMBL/GenBank/DDBJ whole genome shotgun (WGS) entry which is preliminary data.</text>
</comment>
<evidence type="ECO:0000313" key="2">
    <source>
        <dbReference type="EMBL" id="KAJ6838460.1"/>
    </source>
</evidence>
<feature type="compositionally biased region" description="Pro residues" evidence="1">
    <location>
        <begin position="88"/>
        <end position="98"/>
    </location>
</feature>
<accession>A0AAX6HBM7</accession>
<reference evidence="2" key="1">
    <citation type="journal article" date="2023" name="GigaByte">
        <title>Genome assembly of the bearded iris, Iris pallida Lam.</title>
        <authorList>
            <person name="Bruccoleri R.E."/>
            <person name="Oakeley E.J."/>
            <person name="Faust A.M.E."/>
            <person name="Altorfer M."/>
            <person name="Dessus-Babus S."/>
            <person name="Burckhardt D."/>
            <person name="Oertli M."/>
            <person name="Naumann U."/>
            <person name="Petersen F."/>
            <person name="Wong J."/>
        </authorList>
    </citation>
    <scope>NUCLEOTIDE SEQUENCE</scope>
    <source>
        <strain evidence="2">GSM-AAB239-AS_SAM_17_03QT</strain>
    </source>
</reference>
<feature type="region of interest" description="Disordered" evidence="1">
    <location>
        <begin position="74"/>
        <end position="98"/>
    </location>
</feature>
<gene>
    <name evidence="2" type="ORF">M6B38_320895</name>
</gene>
<feature type="compositionally biased region" description="Polar residues" evidence="1">
    <location>
        <begin position="77"/>
        <end position="87"/>
    </location>
</feature>
<reference evidence="2" key="2">
    <citation type="submission" date="2023-04" db="EMBL/GenBank/DDBJ databases">
        <authorList>
            <person name="Bruccoleri R.E."/>
            <person name="Oakeley E.J."/>
            <person name="Faust A.-M."/>
            <person name="Dessus-Babus S."/>
            <person name="Altorfer M."/>
            <person name="Burckhardt D."/>
            <person name="Oertli M."/>
            <person name="Naumann U."/>
            <person name="Petersen F."/>
            <person name="Wong J."/>
        </authorList>
    </citation>
    <scope>NUCLEOTIDE SEQUENCE</scope>
    <source>
        <strain evidence="2">GSM-AAB239-AS_SAM_17_03QT</strain>
        <tissue evidence="2">Leaf</tissue>
    </source>
</reference>